<dbReference type="SUPFAM" id="SSF53474">
    <property type="entry name" value="alpha/beta-Hydrolases"/>
    <property type="match status" value="1"/>
</dbReference>
<dbReference type="PANTHER" id="PTHR43798:SF33">
    <property type="entry name" value="HYDROLASE, PUTATIVE (AFU_ORTHOLOGUE AFUA_2G14860)-RELATED"/>
    <property type="match status" value="1"/>
</dbReference>
<name>A0ABV5YPR0_9ACTN</name>
<organism evidence="3 4">
    <name type="scientific">Actinoallomurus acaciae</name>
    <dbReference type="NCBI Taxonomy" id="502577"/>
    <lineage>
        <taxon>Bacteria</taxon>
        <taxon>Bacillati</taxon>
        <taxon>Actinomycetota</taxon>
        <taxon>Actinomycetes</taxon>
        <taxon>Streptosporangiales</taxon>
        <taxon>Thermomonosporaceae</taxon>
        <taxon>Actinoallomurus</taxon>
    </lineage>
</organism>
<evidence type="ECO:0000259" key="2">
    <source>
        <dbReference type="Pfam" id="PF12697"/>
    </source>
</evidence>
<dbReference type="PANTHER" id="PTHR43798">
    <property type="entry name" value="MONOACYLGLYCEROL LIPASE"/>
    <property type="match status" value="1"/>
</dbReference>
<evidence type="ECO:0000313" key="3">
    <source>
        <dbReference type="EMBL" id="MFB9837045.1"/>
    </source>
</evidence>
<comment type="caution">
    <text evidence="3">The sequence shown here is derived from an EMBL/GenBank/DDBJ whole genome shotgun (WGS) entry which is preliminary data.</text>
</comment>
<dbReference type="RefSeq" id="WP_378209828.1">
    <property type="nucleotide sequence ID" value="NZ_JBHLZP010000337.1"/>
</dbReference>
<reference evidence="3 4" key="1">
    <citation type="submission" date="2024-09" db="EMBL/GenBank/DDBJ databases">
        <authorList>
            <person name="Sun Q."/>
            <person name="Mori K."/>
        </authorList>
    </citation>
    <scope>NUCLEOTIDE SEQUENCE [LARGE SCALE GENOMIC DNA]</scope>
    <source>
        <strain evidence="3 4">TBRC 0563</strain>
    </source>
</reference>
<feature type="region of interest" description="Disordered" evidence="1">
    <location>
        <begin position="1"/>
        <end position="21"/>
    </location>
</feature>
<feature type="domain" description="AB hydrolase-1" evidence="2">
    <location>
        <begin position="40"/>
        <end position="293"/>
    </location>
</feature>
<dbReference type="EMBL" id="JBHLZP010000337">
    <property type="protein sequence ID" value="MFB9837045.1"/>
    <property type="molecule type" value="Genomic_DNA"/>
</dbReference>
<dbReference type="InterPro" id="IPR029058">
    <property type="entry name" value="AB_hydrolase_fold"/>
</dbReference>
<keyword evidence="4" id="KW-1185">Reference proteome</keyword>
<dbReference type="InterPro" id="IPR050266">
    <property type="entry name" value="AB_hydrolase_sf"/>
</dbReference>
<accession>A0ABV5YPR0</accession>
<dbReference type="Gene3D" id="3.40.50.1820">
    <property type="entry name" value="alpha/beta hydrolase"/>
    <property type="match status" value="1"/>
</dbReference>
<dbReference type="Pfam" id="PF12697">
    <property type="entry name" value="Abhydrolase_6"/>
    <property type="match status" value="1"/>
</dbReference>
<feature type="compositionally biased region" description="Polar residues" evidence="1">
    <location>
        <begin position="1"/>
        <end position="14"/>
    </location>
</feature>
<evidence type="ECO:0000256" key="1">
    <source>
        <dbReference type="SAM" id="MobiDB-lite"/>
    </source>
</evidence>
<gene>
    <name evidence="3" type="ORF">ACFFNX_33220</name>
</gene>
<keyword evidence="3" id="KW-0378">Hydrolase</keyword>
<dbReference type="GO" id="GO:0016787">
    <property type="term" value="F:hydrolase activity"/>
    <property type="evidence" value="ECO:0007669"/>
    <property type="project" value="UniProtKB-KW"/>
</dbReference>
<dbReference type="InterPro" id="IPR000073">
    <property type="entry name" value="AB_hydrolase_1"/>
</dbReference>
<protein>
    <submittedName>
        <fullName evidence="3">Alpha/beta fold hydrolase</fullName>
    </submittedName>
</protein>
<proteinExistence type="predicted"/>
<dbReference type="Proteomes" id="UP001589627">
    <property type="component" value="Unassembled WGS sequence"/>
</dbReference>
<sequence>MRTDQPASPESRTTPPRGRRYTADGRRLMLHRSGTGGPAVVLLPGSGLVGLDYLNLHDRIAEQTTSVLYDRAGTGWSEPAALPRTAAEVTGELRDLLDAAGVPEPYLLAGHSLGGAYARHFAQRFPDAVAGLLLLDPFHEDMVTRAPRQVLDLLAQMKSRELPEPSREQLDASRGQILAFFQAWPDDVRGPLAEHHLSAWRTAWQEDGNLYDEVSAELRNAPALPDVPTIVLSAMGHDAVQAHLWPQDLLREINDGKRALHAELAASVPRGEHRVLDDAGHGWLHEERPDAVLGAVTDLLDRTRRQAHRRPAPT</sequence>
<evidence type="ECO:0000313" key="4">
    <source>
        <dbReference type="Proteomes" id="UP001589627"/>
    </source>
</evidence>